<evidence type="ECO:0000313" key="3">
    <source>
        <dbReference type="Proteomes" id="UP001596620"/>
    </source>
</evidence>
<dbReference type="Proteomes" id="UP001596620">
    <property type="component" value="Unassembled WGS sequence"/>
</dbReference>
<evidence type="ECO:0000256" key="1">
    <source>
        <dbReference type="SAM" id="MobiDB-lite"/>
    </source>
</evidence>
<feature type="region of interest" description="Disordered" evidence="1">
    <location>
        <begin position="1"/>
        <end position="20"/>
    </location>
</feature>
<evidence type="ECO:0000313" key="2">
    <source>
        <dbReference type="EMBL" id="MFC7747016.1"/>
    </source>
</evidence>
<proteinExistence type="predicted"/>
<dbReference type="RefSeq" id="WP_382358535.1">
    <property type="nucleotide sequence ID" value="NZ_JBHTGR010000012.1"/>
</dbReference>
<accession>A0ABW2UT62</accession>
<organism evidence="2 3">
    <name type="scientific">Lentibacillus kimchii</name>
    <dbReference type="NCBI Taxonomy" id="1542911"/>
    <lineage>
        <taxon>Bacteria</taxon>
        <taxon>Bacillati</taxon>
        <taxon>Bacillota</taxon>
        <taxon>Bacilli</taxon>
        <taxon>Bacillales</taxon>
        <taxon>Bacillaceae</taxon>
        <taxon>Lentibacillus</taxon>
    </lineage>
</organism>
<gene>
    <name evidence="2" type="ORF">ACFQU8_07160</name>
</gene>
<evidence type="ECO:0008006" key="4">
    <source>
        <dbReference type="Google" id="ProtNLM"/>
    </source>
</evidence>
<dbReference type="EMBL" id="JBHTGR010000012">
    <property type="protein sequence ID" value="MFC7747016.1"/>
    <property type="molecule type" value="Genomic_DNA"/>
</dbReference>
<keyword evidence="3" id="KW-1185">Reference proteome</keyword>
<feature type="region of interest" description="Disordered" evidence="1">
    <location>
        <begin position="31"/>
        <end position="50"/>
    </location>
</feature>
<sequence>MAKKDNKSEEEKGIDAVKNQLVESYQKGVIEDQDKLANNRGIHTYNNQKN</sequence>
<comment type="caution">
    <text evidence="2">The sequence shown here is derived from an EMBL/GenBank/DDBJ whole genome shotgun (WGS) entry which is preliminary data.</text>
</comment>
<reference evidence="3" key="1">
    <citation type="journal article" date="2019" name="Int. J. Syst. Evol. Microbiol.">
        <title>The Global Catalogue of Microorganisms (GCM) 10K type strain sequencing project: providing services to taxonomists for standard genome sequencing and annotation.</title>
        <authorList>
            <consortium name="The Broad Institute Genomics Platform"/>
            <consortium name="The Broad Institute Genome Sequencing Center for Infectious Disease"/>
            <person name="Wu L."/>
            <person name="Ma J."/>
        </authorList>
    </citation>
    <scope>NUCLEOTIDE SEQUENCE [LARGE SCALE GENOMIC DNA]</scope>
    <source>
        <strain evidence="3">JCM 30234</strain>
    </source>
</reference>
<name>A0ABW2UT62_9BACI</name>
<feature type="compositionally biased region" description="Basic and acidic residues" evidence="1">
    <location>
        <begin position="1"/>
        <end position="15"/>
    </location>
</feature>
<protein>
    <recommendedName>
        <fullName evidence="4">DUF4025 domain-containing protein</fullName>
    </recommendedName>
</protein>